<dbReference type="RefSeq" id="WP_268078754.1">
    <property type="nucleotide sequence ID" value="NZ_CP106885.1"/>
</dbReference>
<organism evidence="2 3">
    <name type="scientific">Achromobacter spanius</name>
    <dbReference type="NCBI Taxonomy" id="217203"/>
    <lineage>
        <taxon>Bacteria</taxon>
        <taxon>Pseudomonadati</taxon>
        <taxon>Pseudomonadota</taxon>
        <taxon>Betaproteobacteria</taxon>
        <taxon>Burkholderiales</taxon>
        <taxon>Alcaligenaceae</taxon>
        <taxon>Achromobacter</taxon>
    </lineage>
</organism>
<keyword evidence="3" id="KW-1185">Reference proteome</keyword>
<dbReference type="Proteomes" id="UP001214170">
    <property type="component" value="Chromosome"/>
</dbReference>
<feature type="compositionally biased region" description="Basic residues" evidence="1">
    <location>
        <begin position="79"/>
        <end position="92"/>
    </location>
</feature>
<dbReference type="EMBL" id="CP121261">
    <property type="protein sequence ID" value="WFP08468.1"/>
    <property type="molecule type" value="Genomic_DNA"/>
</dbReference>
<proteinExistence type="predicted"/>
<evidence type="ECO:0000256" key="1">
    <source>
        <dbReference type="SAM" id="MobiDB-lite"/>
    </source>
</evidence>
<accession>A0ABY8GVA6</accession>
<name>A0ABY8GVA6_9BURK</name>
<reference evidence="2 3" key="1">
    <citation type="submission" date="2023-03" db="EMBL/GenBank/DDBJ databases">
        <title>Achromobacter spanius LIG8.</title>
        <authorList>
            <person name="Shrestha S."/>
        </authorList>
    </citation>
    <scope>NUCLEOTIDE SEQUENCE [LARGE SCALE GENOMIC DNA]</scope>
    <source>
        <strain evidence="2 3">LIG8</strain>
    </source>
</reference>
<feature type="region of interest" description="Disordered" evidence="1">
    <location>
        <begin position="71"/>
        <end position="92"/>
    </location>
</feature>
<gene>
    <name evidence="2" type="ORF">P8T11_00935</name>
</gene>
<evidence type="ECO:0000313" key="3">
    <source>
        <dbReference type="Proteomes" id="UP001214170"/>
    </source>
</evidence>
<evidence type="ECO:0000313" key="2">
    <source>
        <dbReference type="EMBL" id="WFP08468.1"/>
    </source>
</evidence>
<protein>
    <submittedName>
        <fullName evidence="2">Uncharacterized protein</fullName>
    </submittedName>
</protein>
<sequence>MPQHTVTVSVPMPIHIEKSDSIVDVFSDGKRLGKLHISQGSIDWKAAGKSTRVKHYSWEQFAALMENGKKTEKRISKAAPKKKTVRKKSTPV</sequence>